<feature type="signal peptide" evidence="2">
    <location>
        <begin position="1"/>
        <end position="30"/>
    </location>
</feature>
<feature type="chain" id="PRO_5037423101" evidence="2">
    <location>
        <begin position="31"/>
        <end position="289"/>
    </location>
</feature>
<organism evidence="4 5">
    <name type="scientific">Nocardioides panacis</name>
    <dbReference type="NCBI Taxonomy" id="2849501"/>
    <lineage>
        <taxon>Bacteria</taxon>
        <taxon>Bacillati</taxon>
        <taxon>Actinomycetota</taxon>
        <taxon>Actinomycetes</taxon>
        <taxon>Propionibacteriales</taxon>
        <taxon>Nocardioidaceae</taxon>
        <taxon>Nocardioides</taxon>
    </lineage>
</organism>
<dbReference type="PROSITE" id="PS51257">
    <property type="entry name" value="PROKAR_LIPOPROTEIN"/>
    <property type="match status" value="1"/>
</dbReference>
<dbReference type="AlphaFoldDB" id="A0A975SWC3"/>
<feature type="domain" description="Septum formation-related" evidence="3">
    <location>
        <begin position="138"/>
        <end position="284"/>
    </location>
</feature>
<gene>
    <name evidence="4" type="ORF">KRR39_13035</name>
</gene>
<sequence length="289" mass="30254">MSAVLRRITAALACAALLAGCSGSPSPSPAADTSPAGSTSAASTPSEAATPATPAAVPRAPRAKACYRLTASQLTKPTNASTPVPCSARHTAQTIYVGTLDTVVDGHSVAVDSATVQKQLSTTCPRRLAAYVGGSATARNLSRFNVVWYSPTLEQSDQGADWFRCDVIAFAGQDQLASLPGPARLQGVLGSAAALDEFGLCGTSAPGARGFQRVICGRSHSWRAIDTIGLPGGAKYPGTATVRKAGDSDCKDLAQARSDNSLKYRYGWEWPTREQWDRGQRFGYCWVPD</sequence>
<dbReference type="InterPro" id="IPR026004">
    <property type="entry name" value="Septum_form"/>
</dbReference>
<dbReference type="KEGG" id="nps:KRR39_13035"/>
<evidence type="ECO:0000313" key="5">
    <source>
        <dbReference type="Proteomes" id="UP000683575"/>
    </source>
</evidence>
<dbReference type="Proteomes" id="UP000683575">
    <property type="component" value="Chromosome"/>
</dbReference>
<dbReference type="EMBL" id="CP077062">
    <property type="protein sequence ID" value="QWZ06504.1"/>
    <property type="molecule type" value="Genomic_DNA"/>
</dbReference>
<evidence type="ECO:0000259" key="3">
    <source>
        <dbReference type="Pfam" id="PF13845"/>
    </source>
</evidence>
<proteinExistence type="predicted"/>
<dbReference type="RefSeq" id="WP_216937466.1">
    <property type="nucleotide sequence ID" value="NZ_CP077062.1"/>
</dbReference>
<dbReference type="Pfam" id="PF13845">
    <property type="entry name" value="Septum_form"/>
    <property type="match status" value="2"/>
</dbReference>
<accession>A0A975SWC3</accession>
<reference evidence="4" key="1">
    <citation type="submission" date="2021-06" db="EMBL/GenBank/DDBJ databases">
        <title>Complete genome sequence of Nocardioides sp. G188.</title>
        <authorList>
            <person name="Im W.-T."/>
        </authorList>
    </citation>
    <scope>NUCLEOTIDE SEQUENCE</scope>
    <source>
        <strain evidence="4">G188</strain>
    </source>
</reference>
<feature type="domain" description="Septum formation-related" evidence="3">
    <location>
        <begin position="52"/>
        <end position="137"/>
    </location>
</feature>
<protein>
    <submittedName>
        <fullName evidence="4">Septum formation family protein</fullName>
    </submittedName>
</protein>
<evidence type="ECO:0000256" key="1">
    <source>
        <dbReference type="SAM" id="MobiDB-lite"/>
    </source>
</evidence>
<evidence type="ECO:0000256" key="2">
    <source>
        <dbReference type="SAM" id="SignalP"/>
    </source>
</evidence>
<keyword evidence="5" id="KW-1185">Reference proteome</keyword>
<evidence type="ECO:0000313" key="4">
    <source>
        <dbReference type="EMBL" id="QWZ06504.1"/>
    </source>
</evidence>
<feature type="region of interest" description="Disordered" evidence="1">
    <location>
        <begin position="25"/>
        <end position="59"/>
    </location>
</feature>
<name>A0A975SWC3_9ACTN</name>
<keyword evidence="2" id="KW-0732">Signal</keyword>